<evidence type="ECO:0000313" key="2">
    <source>
        <dbReference type="EMBL" id="PON50224.1"/>
    </source>
</evidence>
<keyword evidence="3" id="KW-1185">Reference proteome</keyword>
<accession>A0A2P5BNA1</accession>
<feature type="non-terminal residue" evidence="2">
    <location>
        <position position="70"/>
    </location>
</feature>
<feature type="compositionally biased region" description="Pro residues" evidence="1">
    <location>
        <begin position="1"/>
        <end position="14"/>
    </location>
</feature>
<dbReference type="EMBL" id="JXTC01000489">
    <property type="protein sequence ID" value="PON50224.1"/>
    <property type="molecule type" value="Genomic_DNA"/>
</dbReference>
<protein>
    <submittedName>
        <fullName evidence="2">Uncharacterized protein</fullName>
    </submittedName>
</protein>
<comment type="caution">
    <text evidence="2">The sequence shown here is derived from an EMBL/GenBank/DDBJ whole genome shotgun (WGS) entry which is preliminary data.</text>
</comment>
<sequence>MVPISDPPIEPMSNPPVDTEPQSSEMVPISEIGADAIRPNQQELRVYSRRKGSQVIKHLMDPKHCPESEP</sequence>
<gene>
    <name evidence="2" type="ORF">TorRG33x02_315490</name>
</gene>
<reference evidence="3" key="1">
    <citation type="submission" date="2016-06" db="EMBL/GenBank/DDBJ databases">
        <title>Parallel loss of symbiosis genes in relatives of nitrogen-fixing non-legume Parasponia.</title>
        <authorList>
            <person name="Van Velzen R."/>
            <person name="Holmer R."/>
            <person name="Bu F."/>
            <person name="Rutten L."/>
            <person name="Van Zeijl A."/>
            <person name="Liu W."/>
            <person name="Santuari L."/>
            <person name="Cao Q."/>
            <person name="Sharma T."/>
            <person name="Shen D."/>
            <person name="Roswanjaya Y."/>
            <person name="Wardhani T."/>
            <person name="Kalhor M.S."/>
            <person name="Jansen J."/>
            <person name="Van den Hoogen J."/>
            <person name="Gungor B."/>
            <person name="Hartog M."/>
            <person name="Hontelez J."/>
            <person name="Verver J."/>
            <person name="Yang W.-C."/>
            <person name="Schijlen E."/>
            <person name="Repin R."/>
            <person name="Schilthuizen M."/>
            <person name="Schranz E."/>
            <person name="Heidstra R."/>
            <person name="Miyata K."/>
            <person name="Fedorova E."/>
            <person name="Kohlen W."/>
            <person name="Bisseling T."/>
            <person name="Smit S."/>
            <person name="Geurts R."/>
        </authorList>
    </citation>
    <scope>NUCLEOTIDE SEQUENCE [LARGE SCALE GENOMIC DNA]</scope>
    <source>
        <strain evidence="3">cv. RG33-2</strain>
    </source>
</reference>
<feature type="region of interest" description="Disordered" evidence="1">
    <location>
        <begin position="1"/>
        <end position="25"/>
    </location>
</feature>
<evidence type="ECO:0000313" key="3">
    <source>
        <dbReference type="Proteomes" id="UP000237000"/>
    </source>
</evidence>
<dbReference type="InParanoid" id="A0A2P5BNA1"/>
<name>A0A2P5BNA1_TREOI</name>
<dbReference type="AlphaFoldDB" id="A0A2P5BNA1"/>
<evidence type="ECO:0000256" key="1">
    <source>
        <dbReference type="SAM" id="MobiDB-lite"/>
    </source>
</evidence>
<dbReference type="Proteomes" id="UP000237000">
    <property type="component" value="Unassembled WGS sequence"/>
</dbReference>
<organism evidence="2 3">
    <name type="scientific">Trema orientale</name>
    <name type="common">Charcoal tree</name>
    <name type="synonym">Celtis orientalis</name>
    <dbReference type="NCBI Taxonomy" id="63057"/>
    <lineage>
        <taxon>Eukaryota</taxon>
        <taxon>Viridiplantae</taxon>
        <taxon>Streptophyta</taxon>
        <taxon>Embryophyta</taxon>
        <taxon>Tracheophyta</taxon>
        <taxon>Spermatophyta</taxon>
        <taxon>Magnoliopsida</taxon>
        <taxon>eudicotyledons</taxon>
        <taxon>Gunneridae</taxon>
        <taxon>Pentapetalae</taxon>
        <taxon>rosids</taxon>
        <taxon>fabids</taxon>
        <taxon>Rosales</taxon>
        <taxon>Cannabaceae</taxon>
        <taxon>Trema</taxon>
    </lineage>
</organism>
<proteinExistence type="predicted"/>